<proteinExistence type="predicted"/>
<accession>A0A8S5MKH3</accession>
<dbReference type="EMBL" id="BK014923">
    <property type="protein sequence ID" value="DAD82712.1"/>
    <property type="molecule type" value="Genomic_DNA"/>
</dbReference>
<reference evidence="1" key="1">
    <citation type="journal article" date="2021" name="Proc. Natl. Acad. Sci. U.S.A.">
        <title>A Catalog of Tens of Thousands of Viruses from Human Metagenomes Reveals Hidden Associations with Chronic Diseases.</title>
        <authorList>
            <person name="Tisza M.J."/>
            <person name="Buck C.B."/>
        </authorList>
    </citation>
    <scope>NUCLEOTIDE SEQUENCE</scope>
    <source>
        <strain evidence="1">Ctrpg19</strain>
    </source>
</reference>
<sequence>MFISVQKNKKLLKEWKSNLNWKQEPYPKGDNSNYKLGDYYKPTVLDSSGNIVEIKEEVKKSEDIGIKNSLW</sequence>
<organism evidence="1">
    <name type="scientific">Siphoviridae sp. ctrpg19</name>
    <dbReference type="NCBI Taxonomy" id="2826481"/>
    <lineage>
        <taxon>Viruses</taxon>
        <taxon>Duplodnaviria</taxon>
        <taxon>Heunggongvirae</taxon>
        <taxon>Uroviricota</taxon>
        <taxon>Caudoviricetes</taxon>
    </lineage>
</organism>
<protein>
    <submittedName>
        <fullName evidence="1">Uncharacterized protein</fullName>
    </submittedName>
</protein>
<evidence type="ECO:0000313" key="1">
    <source>
        <dbReference type="EMBL" id="DAD82712.1"/>
    </source>
</evidence>
<name>A0A8S5MKH3_9CAUD</name>